<accession>A0A0R1TX92</accession>
<evidence type="ECO:0000313" key="1">
    <source>
        <dbReference type="EMBL" id="KRL83157.1"/>
    </source>
</evidence>
<reference evidence="1 2" key="1">
    <citation type="journal article" date="2015" name="Genome Announc.">
        <title>Expanding the biotechnology potential of lactobacilli through comparative genomics of 213 strains and associated genera.</title>
        <authorList>
            <person name="Sun Z."/>
            <person name="Harris H.M."/>
            <person name="McCann A."/>
            <person name="Guo C."/>
            <person name="Argimon S."/>
            <person name="Zhang W."/>
            <person name="Yang X."/>
            <person name="Jeffery I.B."/>
            <person name="Cooney J.C."/>
            <person name="Kagawa T.F."/>
            <person name="Liu W."/>
            <person name="Song Y."/>
            <person name="Salvetti E."/>
            <person name="Wrobel A."/>
            <person name="Rasinkangas P."/>
            <person name="Parkhill J."/>
            <person name="Rea M.C."/>
            <person name="O'Sullivan O."/>
            <person name="Ritari J."/>
            <person name="Douillard F.P."/>
            <person name="Paul Ross R."/>
            <person name="Yang R."/>
            <person name="Briner A.E."/>
            <person name="Felis G.E."/>
            <person name="de Vos W.M."/>
            <person name="Barrangou R."/>
            <person name="Klaenhammer T.R."/>
            <person name="Caufield P.W."/>
            <person name="Cui Y."/>
            <person name="Zhang H."/>
            <person name="O'Toole P.W."/>
        </authorList>
    </citation>
    <scope>NUCLEOTIDE SEQUENCE [LARGE SCALE GENOMIC DNA]</scope>
    <source>
        <strain evidence="1 2">DSM 15833</strain>
    </source>
</reference>
<evidence type="ECO:0000313" key="2">
    <source>
        <dbReference type="Proteomes" id="UP000051048"/>
    </source>
</evidence>
<protein>
    <recommendedName>
        <fullName evidence="3">Beta-phosphoglucomutase</fullName>
    </recommendedName>
</protein>
<sequence>MGVEDATAGVQAIKATGMVAIAVGDKADLIQADVVVPATNRLNYPLLAEAFKRYHK</sequence>
<comment type="caution">
    <text evidence="1">The sequence shown here is derived from an EMBL/GenBank/DDBJ whole genome shotgun (WGS) entry which is preliminary data.</text>
</comment>
<name>A0A0R1TX92_9LACO</name>
<dbReference type="Proteomes" id="UP000051048">
    <property type="component" value="Unassembled WGS sequence"/>
</dbReference>
<organism evidence="1 2">
    <name type="scientific">Ligilactobacillus equi DSM 15833 = JCM 10991</name>
    <dbReference type="NCBI Taxonomy" id="1423740"/>
    <lineage>
        <taxon>Bacteria</taxon>
        <taxon>Bacillati</taxon>
        <taxon>Bacillota</taxon>
        <taxon>Bacilli</taxon>
        <taxon>Lactobacillales</taxon>
        <taxon>Lactobacillaceae</taxon>
        <taxon>Ligilactobacillus</taxon>
    </lineage>
</organism>
<proteinExistence type="predicted"/>
<dbReference type="STRING" id="1423740.FC36_GL000723"/>
<evidence type="ECO:0008006" key="3">
    <source>
        <dbReference type="Google" id="ProtNLM"/>
    </source>
</evidence>
<dbReference type="Gene3D" id="3.40.50.1000">
    <property type="entry name" value="HAD superfamily/HAD-like"/>
    <property type="match status" value="1"/>
</dbReference>
<dbReference type="EMBL" id="AZFH01000015">
    <property type="protein sequence ID" value="KRL83157.1"/>
    <property type="molecule type" value="Genomic_DNA"/>
</dbReference>
<dbReference type="InterPro" id="IPR023214">
    <property type="entry name" value="HAD_sf"/>
</dbReference>
<dbReference type="PATRIC" id="fig|1423740.3.peg.769"/>
<gene>
    <name evidence="1" type="ORF">FC36_GL000723</name>
</gene>
<dbReference type="AlphaFoldDB" id="A0A0R1TX92"/>